<feature type="compositionally biased region" description="Acidic residues" evidence="1">
    <location>
        <begin position="45"/>
        <end position="54"/>
    </location>
</feature>
<proteinExistence type="predicted"/>
<feature type="compositionally biased region" description="Low complexity" evidence="1">
    <location>
        <begin position="67"/>
        <end position="77"/>
    </location>
</feature>
<dbReference type="Proteomes" id="UP000177798">
    <property type="component" value="Chromosome 11"/>
</dbReference>
<feature type="region of interest" description="Disordered" evidence="1">
    <location>
        <begin position="578"/>
        <end position="597"/>
    </location>
</feature>
<protein>
    <submittedName>
        <fullName evidence="2">Uncharacterized protein</fullName>
    </submittedName>
</protein>
<feature type="region of interest" description="Disordered" evidence="1">
    <location>
        <begin position="20"/>
        <end position="98"/>
    </location>
</feature>
<dbReference type="VEuPathDB" id="FungiDB:sscle_11g086180"/>
<accession>A0A1D9QG16</accession>
<dbReference type="AlphaFoldDB" id="A0A1D9QG16"/>
<evidence type="ECO:0000256" key="1">
    <source>
        <dbReference type="SAM" id="MobiDB-lite"/>
    </source>
</evidence>
<evidence type="ECO:0000313" key="3">
    <source>
        <dbReference type="Proteomes" id="UP000177798"/>
    </source>
</evidence>
<dbReference type="RefSeq" id="XP_001585089.1">
    <property type="nucleotide sequence ID" value="XM_001585039.1"/>
</dbReference>
<dbReference type="OrthoDB" id="3555855at2759"/>
<gene>
    <name evidence="2" type="ORF">sscle_11g086180</name>
</gene>
<reference evidence="3" key="1">
    <citation type="journal article" date="2017" name="Genome Biol. Evol.">
        <title>The complete genome sequence of the phytopathogenic fungus Sclerotinia sclerotiorum reveals insights into the genome architecture of broad host range pathogens.</title>
        <authorList>
            <person name="Derbyshire M."/>
            <person name="Denton-Giles M."/>
            <person name="Hegedus D."/>
            <person name="Seifbarghy S."/>
            <person name="Rollins J."/>
            <person name="van Kan J."/>
            <person name="Seidl M.F."/>
            <person name="Faino L."/>
            <person name="Mbengue M."/>
            <person name="Navaud O."/>
            <person name="Raffaele S."/>
            <person name="Hammond-Kosack K."/>
            <person name="Heard S."/>
            <person name="Oliver R."/>
        </authorList>
    </citation>
    <scope>NUCLEOTIDE SEQUENCE [LARGE SCALE GENOMIC DNA]</scope>
    <source>
        <strain evidence="3">ATCC 18683 / 1980 / Ss-1</strain>
    </source>
</reference>
<sequence length="685" mass="77121">MSSSNLTTPCPAMLSNFFLTTPNDEDTETNFAQTKEPFDITSYSELDDPEDNVEIDTTKNNPSDPANNNFQNQSQFQAPEPAESFTSHHASTSSEFSDPTTDDLIQYAFDTALFAVNPESHHEHFLATPNQEMEDLARLRLVITRKPVVLGGMRDRIFSAIDILVRDFGAEVARPMTGIDVMVLLLSAGMKVKDFVTRLQLQLKVPFAGAFSAPAGMKIWDFEALSSTVRDRVSLAGTNLEIEDFPEFVISPIFEQDEFKPFNGFHPVDRFQSVDDYQNLNEFQPQSFTSPRKHTQASSLGNISNKPLITKSSPLELLNHALYKNYLNIIHGEKPEWDISSSVAEELFRPSCDEELSFMQEEQQKNNTLEPPPAPRLGNLSKPDFSEMSLDLDLQDDVRSLFRVPSRCAKKSEGLSSLKSSTREAMNQRFIIDTSAMAKNSKSSSIQSIDAPPSPITLSERLEPRIFSLLLTLHSLNTSPHHAPEIAHHININTNTNSNLDIWPTIALALDIPILPSHLLTSYSLQALGTFFKLVELEEGYLSDELHQWALKQHRIFIWINSDALEDGIDGVIEEPGICSQGEGMNEESDGEDSEDSKLWDYEDVEAFARREIVNFRRNLEWIQDVDVDLDVKGEEGTIFTLPDEVYYFCGDEDIIHRSASELVEESEGCSAVLEGYYKIKRNAR</sequence>
<dbReference type="EMBL" id="CP017824">
    <property type="protein sequence ID" value="APA13848.1"/>
    <property type="molecule type" value="Genomic_DNA"/>
</dbReference>
<feature type="compositionally biased region" description="Polar residues" evidence="1">
    <location>
        <begin position="84"/>
        <end position="98"/>
    </location>
</feature>
<feature type="compositionally biased region" description="Acidic residues" evidence="1">
    <location>
        <begin position="585"/>
        <end position="595"/>
    </location>
</feature>
<evidence type="ECO:0000313" key="2">
    <source>
        <dbReference type="EMBL" id="APA13848.1"/>
    </source>
</evidence>
<name>A0A1D9QG16_SCLS1</name>
<organism evidence="2 3">
    <name type="scientific">Sclerotinia sclerotiorum (strain ATCC 18683 / 1980 / Ss-1)</name>
    <name type="common">White mold</name>
    <name type="synonym">Whetzelinia sclerotiorum</name>
    <dbReference type="NCBI Taxonomy" id="665079"/>
    <lineage>
        <taxon>Eukaryota</taxon>
        <taxon>Fungi</taxon>
        <taxon>Dikarya</taxon>
        <taxon>Ascomycota</taxon>
        <taxon>Pezizomycotina</taxon>
        <taxon>Leotiomycetes</taxon>
        <taxon>Helotiales</taxon>
        <taxon>Sclerotiniaceae</taxon>
        <taxon>Sclerotinia</taxon>
    </lineage>
</organism>
<dbReference type="KEGG" id="ssl:SS1G_13949"/>